<evidence type="ECO:0000313" key="11">
    <source>
        <dbReference type="EMBL" id="EFX88013.1"/>
    </source>
</evidence>
<keyword evidence="4 9" id="KW-0479">Metal-binding</keyword>
<dbReference type="InterPro" id="IPR036398">
    <property type="entry name" value="CA_dom_sf"/>
</dbReference>
<dbReference type="PANTHER" id="PTHR18952">
    <property type="entry name" value="CARBONIC ANHYDRASE"/>
    <property type="match status" value="1"/>
</dbReference>
<evidence type="ECO:0000259" key="10">
    <source>
        <dbReference type="PROSITE" id="PS51144"/>
    </source>
</evidence>
<evidence type="ECO:0000256" key="8">
    <source>
        <dbReference type="ARBA" id="ARBA00048348"/>
    </source>
</evidence>
<name>E9FX53_DAPPU</name>
<evidence type="ECO:0000256" key="7">
    <source>
        <dbReference type="ARBA" id="ARBA00023239"/>
    </source>
</evidence>
<dbReference type="CDD" id="cd00326">
    <property type="entry name" value="alpha_CA"/>
    <property type="match status" value="1"/>
</dbReference>
<evidence type="ECO:0000313" key="12">
    <source>
        <dbReference type="Proteomes" id="UP000000305"/>
    </source>
</evidence>
<keyword evidence="7 9" id="KW-0456">Lyase</keyword>
<evidence type="ECO:0000256" key="6">
    <source>
        <dbReference type="ARBA" id="ARBA00023180"/>
    </source>
</evidence>
<feature type="domain" description="Alpha-carbonic anhydrase" evidence="10">
    <location>
        <begin position="58"/>
        <end position="311"/>
    </location>
</feature>
<dbReference type="KEGG" id="dpx:DAPPUDRAFT_442476"/>
<dbReference type="EC" id="4.2.1.1" evidence="3 9"/>
<keyword evidence="5 9" id="KW-0862">Zinc</keyword>
<organism evidence="11 12">
    <name type="scientific">Daphnia pulex</name>
    <name type="common">Water flea</name>
    <dbReference type="NCBI Taxonomy" id="6669"/>
    <lineage>
        <taxon>Eukaryota</taxon>
        <taxon>Metazoa</taxon>
        <taxon>Ecdysozoa</taxon>
        <taxon>Arthropoda</taxon>
        <taxon>Crustacea</taxon>
        <taxon>Branchiopoda</taxon>
        <taxon>Diplostraca</taxon>
        <taxon>Cladocera</taxon>
        <taxon>Anomopoda</taxon>
        <taxon>Daphniidae</taxon>
        <taxon>Daphnia</taxon>
    </lineage>
</organism>
<dbReference type="PROSITE" id="PS51144">
    <property type="entry name" value="ALPHA_CA_2"/>
    <property type="match status" value="1"/>
</dbReference>
<keyword evidence="6" id="KW-0325">Glycoprotein</keyword>
<dbReference type="GO" id="GO:0005886">
    <property type="term" value="C:plasma membrane"/>
    <property type="evidence" value="ECO:0000318"/>
    <property type="project" value="GO_Central"/>
</dbReference>
<dbReference type="Gene3D" id="3.10.200.10">
    <property type="entry name" value="Alpha carbonic anhydrase"/>
    <property type="match status" value="1"/>
</dbReference>
<dbReference type="Proteomes" id="UP000000305">
    <property type="component" value="Unassembled WGS sequence"/>
</dbReference>
<dbReference type="FunFam" id="3.10.200.10:FF:000003">
    <property type="entry name" value="Carbonic anhydrase 12"/>
    <property type="match status" value="1"/>
</dbReference>
<dbReference type="eggNOG" id="KOG0382">
    <property type="taxonomic scope" value="Eukaryota"/>
</dbReference>
<evidence type="ECO:0000256" key="9">
    <source>
        <dbReference type="RuleBase" id="RU367011"/>
    </source>
</evidence>
<comment type="similarity">
    <text evidence="2 9">Belongs to the alpha-carbonic anhydrase family.</text>
</comment>
<comment type="function">
    <text evidence="1 9">Reversible hydration of carbon dioxide.</text>
</comment>
<sequence length="354" mass="40120">MTEKLLLLKYILAFLVCSSFLQIVNNSPIRNVTPTKMVRTHENPWIEHWEIKKQRAISSWSYTDPEAWQHSFPTCGSNLQSPINIETASLSAYPKFYFGNYGNIDRMTVTNNGHTVLFSLPSSIPAESIPFITGGGLSNRYNFVQFHFHWGNDSSHGSEHRIKSKKYSAELHLVHYNTKYGSFSEATKYDDGLAVLGVLIKVGKKINSPFRAVVDQLNEVDEDGDETTLVNLISFKDLLPSRTTTFFRYSGSFTTPGCEEIIIWTVFDDSITISESQLSKFRLLKGRDSLTLVNNYRPVQSLSGRTVTYRSHSGCHITINWSHISSPIVDIYQYSTCVFSFYANSFLTILGVNL</sequence>
<dbReference type="PANTHER" id="PTHR18952:SF265">
    <property type="entry name" value="CARBONIC ANHYDRASE"/>
    <property type="match status" value="1"/>
</dbReference>
<evidence type="ECO:0000256" key="2">
    <source>
        <dbReference type="ARBA" id="ARBA00010718"/>
    </source>
</evidence>
<reference evidence="11 12" key="1">
    <citation type="journal article" date="2011" name="Science">
        <title>The ecoresponsive genome of Daphnia pulex.</title>
        <authorList>
            <person name="Colbourne J.K."/>
            <person name="Pfrender M.E."/>
            <person name="Gilbert D."/>
            <person name="Thomas W.K."/>
            <person name="Tucker A."/>
            <person name="Oakley T.H."/>
            <person name="Tokishita S."/>
            <person name="Aerts A."/>
            <person name="Arnold G.J."/>
            <person name="Basu M.K."/>
            <person name="Bauer D.J."/>
            <person name="Caceres C.E."/>
            <person name="Carmel L."/>
            <person name="Casola C."/>
            <person name="Choi J.H."/>
            <person name="Detter J.C."/>
            <person name="Dong Q."/>
            <person name="Dusheyko S."/>
            <person name="Eads B.D."/>
            <person name="Frohlich T."/>
            <person name="Geiler-Samerotte K.A."/>
            <person name="Gerlach D."/>
            <person name="Hatcher P."/>
            <person name="Jogdeo S."/>
            <person name="Krijgsveld J."/>
            <person name="Kriventseva E.V."/>
            <person name="Kultz D."/>
            <person name="Laforsch C."/>
            <person name="Lindquist E."/>
            <person name="Lopez J."/>
            <person name="Manak J.R."/>
            <person name="Muller J."/>
            <person name="Pangilinan J."/>
            <person name="Patwardhan R.P."/>
            <person name="Pitluck S."/>
            <person name="Pritham E.J."/>
            <person name="Rechtsteiner A."/>
            <person name="Rho M."/>
            <person name="Rogozin I.B."/>
            <person name="Sakarya O."/>
            <person name="Salamov A."/>
            <person name="Schaack S."/>
            <person name="Shapiro H."/>
            <person name="Shiga Y."/>
            <person name="Skalitzky C."/>
            <person name="Smith Z."/>
            <person name="Souvorov A."/>
            <person name="Sung W."/>
            <person name="Tang Z."/>
            <person name="Tsuchiya D."/>
            <person name="Tu H."/>
            <person name="Vos H."/>
            <person name="Wang M."/>
            <person name="Wolf Y.I."/>
            <person name="Yamagata H."/>
            <person name="Yamada T."/>
            <person name="Ye Y."/>
            <person name="Shaw J.R."/>
            <person name="Andrews J."/>
            <person name="Crease T.J."/>
            <person name="Tang H."/>
            <person name="Lucas S.M."/>
            <person name="Robertson H.M."/>
            <person name="Bork P."/>
            <person name="Koonin E.V."/>
            <person name="Zdobnov E.M."/>
            <person name="Grigoriev I.V."/>
            <person name="Lynch M."/>
            <person name="Boore J.L."/>
        </authorList>
    </citation>
    <scope>NUCLEOTIDE SEQUENCE [LARGE SCALE GENOMIC DNA]</scope>
</reference>
<dbReference type="Pfam" id="PF00194">
    <property type="entry name" value="Carb_anhydrase"/>
    <property type="match status" value="1"/>
</dbReference>
<comment type="cofactor">
    <cofactor evidence="9">
        <name>Zn(2+)</name>
        <dbReference type="ChEBI" id="CHEBI:29105"/>
    </cofactor>
</comment>
<dbReference type="OrthoDB" id="429145at2759"/>
<dbReference type="EMBL" id="GL732526">
    <property type="protein sequence ID" value="EFX88013.1"/>
    <property type="molecule type" value="Genomic_DNA"/>
</dbReference>
<dbReference type="InParanoid" id="E9FX53"/>
<feature type="signal peptide" evidence="9">
    <location>
        <begin position="1"/>
        <end position="26"/>
    </location>
</feature>
<protein>
    <recommendedName>
        <fullName evidence="3 9">Carbonic anhydrase</fullName>
        <ecNumber evidence="3 9">4.2.1.1</ecNumber>
    </recommendedName>
</protein>
<dbReference type="InterPro" id="IPR023561">
    <property type="entry name" value="Carbonic_anhydrase_a-class"/>
</dbReference>
<keyword evidence="12" id="KW-1185">Reference proteome</keyword>
<dbReference type="PROSITE" id="PS00162">
    <property type="entry name" value="ALPHA_CA_1"/>
    <property type="match status" value="1"/>
</dbReference>
<dbReference type="GO" id="GO:0008270">
    <property type="term" value="F:zinc ion binding"/>
    <property type="evidence" value="ECO:0007669"/>
    <property type="project" value="UniProtKB-UniRule"/>
</dbReference>
<dbReference type="STRING" id="6669.E9FX53"/>
<dbReference type="SMART" id="SM01057">
    <property type="entry name" value="Carb_anhydrase"/>
    <property type="match status" value="1"/>
</dbReference>
<gene>
    <name evidence="11" type="primary">CAA6G</name>
    <name evidence="11" type="ORF">DAPPUDRAFT_442476</name>
</gene>
<evidence type="ECO:0000256" key="5">
    <source>
        <dbReference type="ARBA" id="ARBA00022833"/>
    </source>
</evidence>
<dbReference type="GO" id="GO:0004089">
    <property type="term" value="F:carbonate dehydratase activity"/>
    <property type="evidence" value="ECO:0000318"/>
    <property type="project" value="GO_Central"/>
</dbReference>
<dbReference type="FunCoup" id="E9FX53">
    <property type="interactions" value="20"/>
</dbReference>
<accession>E9FX53</accession>
<evidence type="ECO:0000256" key="4">
    <source>
        <dbReference type="ARBA" id="ARBA00022723"/>
    </source>
</evidence>
<dbReference type="HOGENOM" id="CLU_039326_2_0_1"/>
<comment type="catalytic activity">
    <reaction evidence="8 9">
        <text>hydrogencarbonate + H(+) = CO2 + H2O</text>
        <dbReference type="Rhea" id="RHEA:10748"/>
        <dbReference type="ChEBI" id="CHEBI:15377"/>
        <dbReference type="ChEBI" id="CHEBI:15378"/>
        <dbReference type="ChEBI" id="CHEBI:16526"/>
        <dbReference type="ChEBI" id="CHEBI:17544"/>
        <dbReference type="EC" id="4.2.1.1"/>
    </reaction>
</comment>
<evidence type="ECO:0000256" key="1">
    <source>
        <dbReference type="ARBA" id="ARBA00002904"/>
    </source>
</evidence>
<proteinExistence type="inferred from homology"/>
<feature type="chain" id="PRO_5025088872" description="Carbonic anhydrase" evidence="9">
    <location>
        <begin position="27"/>
        <end position="354"/>
    </location>
</feature>
<dbReference type="SUPFAM" id="SSF51069">
    <property type="entry name" value="Carbonic anhydrase"/>
    <property type="match status" value="1"/>
</dbReference>
<dbReference type="AlphaFoldDB" id="E9FX53"/>
<keyword evidence="9" id="KW-0732">Signal</keyword>
<dbReference type="InterPro" id="IPR018338">
    <property type="entry name" value="Carbonic_anhydrase_a-class_CS"/>
</dbReference>
<evidence type="ECO:0000256" key="3">
    <source>
        <dbReference type="ARBA" id="ARBA00012925"/>
    </source>
</evidence>
<dbReference type="InterPro" id="IPR001148">
    <property type="entry name" value="CA_dom"/>
</dbReference>